<evidence type="ECO:0000256" key="6">
    <source>
        <dbReference type="ARBA" id="ARBA00044065"/>
    </source>
</evidence>
<dbReference type="InterPro" id="IPR020904">
    <property type="entry name" value="Sc_DH/Rdtase_CS"/>
</dbReference>
<dbReference type="PROSITE" id="PS00061">
    <property type="entry name" value="ADH_SHORT"/>
    <property type="match status" value="1"/>
</dbReference>
<protein>
    <recommendedName>
        <fullName evidence="6">NADP-dependent 3-hydroxy acid dehydrogenase YdfG</fullName>
        <ecNumber evidence="4">1.1.1.298</ecNumber>
        <ecNumber evidence="5">1.1.1.381</ecNumber>
    </recommendedName>
    <alternativeName>
        <fullName evidence="8">L-allo-threonine dehydrogenase</fullName>
    </alternativeName>
    <alternativeName>
        <fullName evidence="7">Malonic semialdehyde reductase</fullName>
    </alternativeName>
</protein>
<name>A0A1N6VC42_9ACTN</name>
<dbReference type="InterPro" id="IPR002347">
    <property type="entry name" value="SDR_fam"/>
</dbReference>
<evidence type="ECO:0000313" key="13">
    <source>
        <dbReference type="Proteomes" id="UP000186096"/>
    </source>
</evidence>
<dbReference type="PRINTS" id="PR00081">
    <property type="entry name" value="GDHRDH"/>
</dbReference>
<dbReference type="EC" id="1.1.1.381" evidence="5"/>
<dbReference type="OrthoDB" id="9797538at2"/>
<evidence type="ECO:0000256" key="10">
    <source>
        <dbReference type="ARBA" id="ARBA00047274"/>
    </source>
</evidence>
<evidence type="ECO:0000256" key="1">
    <source>
        <dbReference type="ARBA" id="ARBA00006484"/>
    </source>
</evidence>
<reference evidence="13" key="1">
    <citation type="submission" date="2017-01" db="EMBL/GenBank/DDBJ databases">
        <authorList>
            <person name="Varghese N."/>
            <person name="Submissions S."/>
        </authorList>
    </citation>
    <scope>NUCLEOTIDE SEQUENCE [LARGE SCALE GENOMIC DNA]</scope>
    <source>
        <strain evidence="13">ATCC 12950</strain>
    </source>
</reference>
<comment type="catalytic activity">
    <reaction evidence="3">
        <text>L-allo-threonine + NADP(+) = aminoacetone + CO2 + NADPH</text>
        <dbReference type="Rhea" id="RHEA:43524"/>
        <dbReference type="ChEBI" id="CHEBI:16526"/>
        <dbReference type="ChEBI" id="CHEBI:57783"/>
        <dbReference type="ChEBI" id="CHEBI:58320"/>
        <dbReference type="ChEBI" id="CHEBI:58349"/>
        <dbReference type="ChEBI" id="CHEBI:58585"/>
        <dbReference type="EC" id="1.1.1.381"/>
    </reaction>
</comment>
<evidence type="ECO:0000256" key="7">
    <source>
        <dbReference type="ARBA" id="ARBA00044271"/>
    </source>
</evidence>
<evidence type="ECO:0000256" key="2">
    <source>
        <dbReference type="ARBA" id="ARBA00023002"/>
    </source>
</evidence>
<evidence type="ECO:0000256" key="11">
    <source>
        <dbReference type="RuleBase" id="RU000363"/>
    </source>
</evidence>
<gene>
    <name evidence="12" type="ORF">SAMN05421833_103350</name>
</gene>
<dbReference type="CDD" id="cd05233">
    <property type="entry name" value="SDR_c"/>
    <property type="match status" value="1"/>
</dbReference>
<dbReference type="Pfam" id="PF00106">
    <property type="entry name" value="adh_short"/>
    <property type="match status" value="1"/>
</dbReference>
<dbReference type="PANTHER" id="PTHR43086">
    <property type="entry name" value="VERY-LONG-CHAIN 3-OXOOACYL-COA REDUCTASE"/>
    <property type="match status" value="1"/>
</dbReference>
<comment type="function">
    <text evidence="9">NADP-dependent dehydrogenase with broad substrate specificity acting on 3-hydroxy acids. Catalyzes the NADP-dependent oxidation of L-allo-threonine to L-2-amino-3-keto-butyrate, which is spontaneously decarboxylated into aminoacetone. Also acts on D-threonine, L-serine, D-serine, D-3-hydroxyisobutyrate, L-3-hydroxyisobutyrate, D-glycerate and L-glycerate. Able to catalyze the reduction of the malonic semialdehyde to 3-hydroxypropionic acid. YdfG is apparently supplementing RutE, the presumed malonic semialdehyde reductase involved in pyrimidine degradation since both are able to detoxify malonic semialdehyde.</text>
</comment>
<accession>A0A1N6VC42</accession>
<evidence type="ECO:0000313" key="12">
    <source>
        <dbReference type="EMBL" id="SIQ75421.1"/>
    </source>
</evidence>
<dbReference type="AlphaFoldDB" id="A0A1N6VC42"/>
<keyword evidence="13" id="KW-1185">Reference proteome</keyword>
<organism evidence="12 13">
    <name type="scientific">Microbispora rosea</name>
    <dbReference type="NCBI Taxonomy" id="58117"/>
    <lineage>
        <taxon>Bacteria</taxon>
        <taxon>Bacillati</taxon>
        <taxon>Actinomycetota</taxon>
        <taxon>Actinomycetes</taxon>
        <taxon>Streptosporangiales</taxon>
        <taxon>Streptosporangiaceae</taxon>
        <taxon>Microbispora</taxon>
    </lineage>
</organism>
<evidence type="ECO:0000256" key="4">
    <source>
        <dbReference type="ARBA" id="ARBA00044050"/>
    </source>
</evidence>
<evidence type="ECO:0000256" key="8">
    <source>
        <dbReference type="ARBA" id="ARBA00044349"/>
    </source>
</evidence>
<evidence type="ECO:0000256" key="9">
    <source>
        <dbReference type="ARBA" id="ARBA00045650"/>
    </source>
</evidence>
<comment type="similarity">
    <text evidence="1 11">Belongs to the short-chain dehydrogenases/reductases (SDR) family.</text>
</comment>
<dbReference type="EC" id="1.1.1.298" evidence="4"/>
<sequence>MSTQKTGTALVTGATAGLGAAYAEELAARGHDLLLVARDQARLESSAAGLAQRFGVEVSALSADLATPKGMRSVEDRLAADSSIDMLVNNAGSALFGPLSAADPDRLEWLVTFNLTSVTRLAAAAAKAFAGRGSGTIVNVSSALALNILPVGAVYSGTKAYVIAFTQALAQEFAGSGVRVQVVVPGALETAIWDGSGIELDQLPKEAVMAPHDAARAALAGLDAGELVTIPSLPEYARWEEYEKARQGLIPGLSLTRPAERYAR</sequence>
<dbReference type="PANTHER" id="PTHR43086:SF3">
    <property type="entry name" value="NADP-DEPENDENT 3-HYDROXY ACID DEHYDROGENASE YDFG"/>
    <property type="match status" value="1"/>
</dbReference>
<dbReference type="InterPro" id="IPR036291">
    <property type="entry name" value="NAD(P)-bd_dom_sf"/>
</dbReference>
<dbReference type="GO" id="GO:0035527">
    <property type="term" value="F:3-hydroxypropionate dehydrogenase (NADP+) activity"/>
    <property type="evidence" value="ECO:0007669"/>
    <property type="project" value="UniProtKB-EC"/>
</dbReference>
<dbReference type="SUPFAM" id="SSF51735">
    <property type="entry name" value="NAD(P)-binding Rossmann-fold domains"/>
    <property type="match status" value="1"/>
</dbReference>
<dbReference type="STRING" id="58117.SAMN05421833_103350"/>
<dbReference type="PRINTS" id="PR00080">
    <property type="entry name" value="SDRFAMILY"/>
</dbReference>
<dbReference type="Proteomes" id="UP000186096">
    <property type="component" value="Unassembled WGS sequence"/>
</dbReference>
<comment type="catalytic activity">
    <reaction evidence="10">
        <text>3-hydroxypropanoate + NADP(+) = 3-oxopropanoate + NADPH + H(+)</text>
        <dbReference type="Rhea" id="RHEA:26438"/>
        <dbReference type="ChEBI" id="CHEBI:15378"/>
        <dbReference type="ChEBI" id="CHEBI:16510"/>
        <dbReference type="ChEBI" id="CHEBI:33190"/>
        <dbReference type="ChEBI" id="CHEBI:57783"/>
        <dbReference type="ChEBI" id="CHEBI:58349"/>
        <dbReference type="EC" id="1.1.1.298"/>
    </reaction>
</comment>
<keyword evidence="2" id="KW-0560">Oxidoreductase</keyword>
<evidence type="ECO:0000256" key="3">
    <source>
        <dbReference type="ARBA" id="ARBA00043812"/>
    </source>
</evidence>
<dbReference type="PIRSF" id="PIRSF000126">
    <property type="entry name" value="11-beta-HSD1"/>
    <property type="match status" value="1"/>
</dbReference>
<dbReference type="EMBL" id="FTNI01000003">
    <property type="protein sequence ID" value="SIQ75421.1"/>
    <property type="molecule type" value="Genomic_DNA"/>
</dbReference>
<dbReference type="RefSeq" id="WP_076433681.1">
    <property type="nucleotide sequence ID" value="NZ_FTNI01000003.1"/>
</dbReference>
<proteinExistence type="inferred from homology"/>
<evidence type="ECO:0000256" key="5">
    <source>
        <dbReference type="ARBA" id="ARBA00044059"/>
    </source>
</evidence>
<dbReference type="Gene3D" id="3.40.50.720">
    <property type="entry name" value="NAD(P)-binding Rossmann-like Domain"/>
    <property type="match status" value="1"/>
</dbReference>